<organism evidence="4 5">
    <name type="scientific">Rhodoferax lithotrophicus</name>
    <dbReference type="NCBI Taxonomy" id="2798804"/>
    <lineage>
        <taxon>Bacteria</taxon>
        <taxon>Pseudomonadati</taxon>
        <taxon>Pseudomonadota</taxon>
        <taxon>Betaproteobacteria</taxon>
        <taxon>Burkholderiales</taxon>
        <taxon>Comamonadaceae</taxon>
        <taxon>Rhodoferax</taxon>
    </lineage>
</organism>
<protein>
    <submittedName>
        <fullName evidence="4">Acyl carrier protein</fullName>
    </submittedName>
</protein>
<keyword evidence="1" id="KW-0596">Phosphopantetheine</keyword>
<feature type="domain" description="Carrier" evidence="3">
    <location>
        <begin position="2"/>
        <end position="78"/>
    </location>
</feature>
<dbReference type="InterPro" id="IPR009081">
    <property type="entry name" value="PP-bd_ACP"/>
</dbReference>
<dbReference type="PROSITE" id="PS00012">
    <property type="entry name" value="PHOSPHOPANTETHEINE"/>
    <property type="match status" value="1"/>
</dbReference>
<dbReference type="Proteomes" id="UP000824366">
    <property type="component" value="Chromosome"/>
</dbReference>
<keyword evidence="5" id="KW-1185">Reference proteome</keyword>
<proteinExistence type="predicted"/>
<evidence type="ECO:0000313" key="4">
    <source>
        <dbReference type="EMBL" id="BCO28035.1"/>
    </source>
</evidence>
<dbReference type="InterPro" id="IPR036736">
    <property type="entry name" value="ACP-like_sf"/>
</dbReference>
<name>A0ABN6D7P8_9BURK</name>
<keyword evidence="2" id="KW-0597">Phosphoprotein</keyword>
<evidence type="ECO:0000259" key="3">
    <source>
        <dbReference type="PROSITE" id="PS50075"/>
    </source>
</evidence>
<dbReference type="InterPro" id="IPR006162">
    <property type="entry name" value="Ppantetheine_attach_site"/>
</dbReference>
<dbReference type="PROSITE" id="PS50075">
    <property type="entry name" value="CARRIER"/>
    <property type="match status" value="1"/>
</dbReference>
<dbReference type="RefSeq" id="WP_223904032.1">
    <property type="nucleotide sequence ID" value="NZ_AP024238.1"/>
</dbReference>
<evidence type="ECO:0000313" key="5">
    <source>
        <dbReference type="Proteomes" id="UP000824366"/>
    </source>
</evidence>
<reference evidence="4 5" key="1">
    <citation type="journal article" date="2021" name="Microbiol. Spectr.">
        <title>A Single Bacterium Capable of Oxidation and Reduction of Iron at Circumneutral pH.</title>
        <authorList>
            <person name="Kato S."/>
            <person name="Ohkuma M."/>
        </authorList>
    </citation>
    <scope>NUCLEOTIDE SEQUENCE [LARGE SCALE GENOMIC DNA]</scope>
    <source>
        <strain evidence="4 5">MIZ03</strain>
    </source>
</reference>
<evidence type="ECO:0000256" key="1">
    <source>
        <dbReference type="ARBA" id="ARBA00022450"/>
    </source>
</evidence>
<dbReference type="Gene3D" id="1.10.1200.10">
    <property type="entry name" value="ACP-like"/>
    <property type="match status" value="1"/>
</dbReference>
<sequence>MTTTFERLRTILIKDYMFTPDLLVLDAPLEELGIDSLGTAELLFNIEDEFGVTLPPDAVQLTTLGDVVGFIDGLIVAQHKSKIQTDPIADLVLPAV</sequence>
<gene>
    <name evidence="4" type="ORF">MIZ03_2928</name>
</gene>
<dbReference type="Pfam" id="PF00550">
    <property type="entry name" value="PP-binding"/>
    <property type="match status" value="1"/>
</dbReference>
<evidence type="ECO:0000256" key="2">
    <source>
        <dbReference type="ARBA" id="ARBA00022553"/>
    </source>
</evidence>
<accession>A0ABN6D7P8</accession>
<dbReference type="SUPFAM" id="SSF47336">
    <property type="entry name" value="ACP-like"/>
    <property type="match status" value="1"/>
</dbReference>
<dbReference type="EMBL" id="AP024238">
    <property type="protein sequence ID" value="BCO28035.1"/>
    <property type="molecule type" value="Genomic_DNA"/>
</dbReference>